<dbReference type="InterPro" id="IPR052579">
    <property type="entry name" value="Zinc_finger_SWIM"/>
</dbReference>
<feature type="region of interest" description="Disordered" evidence="1">
    <location>
        <begin position="1"/>
        <end position="63"/>
    </location>
</feature>
<dbReference type="Proteomes" id="UP000429607">
    <property type="component" value="Unassembled WGS sequence"/>
</dbReference>
<dbReference type="AlphaFoldDB" id="A0A6A3JNJ8"/>
<accession>A0A6A3JNJ8</accession>
<dbReference type="EMBL" id="QXFV01001871">
    <property type="protein sequence ID" value="KAE8996816.1"/>
    <property type="molecule type" value="Genomic_DNA"/>
</dbReference>
<comment type="caution">
    <text evidence="3">The sequence shown here is derived from an EMBL/GenBank/DDBJ whole genome shotgun (WGS) entry which is preliminary data.</text>
</comment>
<evidence type="ECO:0000259" key="2">
    <source>
        <dbReference type="Pfam" id="PF21056"/>
    </source>
</evidence>
<dbReference type="InterPro" id="IPR048324">
    <property type="entry name" value="ZSWIM1-3_RNaseH-like"/>
</dbReference>
<dbReference type="Pfam" id="PF21056">
    <property type="entry name" value="ZSWIM1-3_RNaseH-like"/>
    <property type="match status" value="1"/>
</dbReference>
<feature type="compositionally biased region" description="Low complexity" evidence="1">
    <location>
        <begin position="30"/>
        <end position="41"/>
    </location>
</feature>
<sequence length="358" mass="39577">MVAKRTRGSGVDASNDDDKGKSHDDLPVGPRAATPAGDAAPPAAPASTGKVPLVLPSTTEREERARAREVLPDLLRSPGLHLLPGLLGRDLQRMHLLRQLLLLLLGLLELLQHPKKHNVNLTEDRFYRSFVNYRCKHGVHQERRGAGKRNFDVNFIGCRVRFNVVLMNVAAPREHPRHRLVVRDEWRMHNHATEHTGTSARAQDVPSEGHVAPTVTTLHKNSVRSGEIAGFLSEQIGRPVSSQPARNFIRELQGEGMAQARLKVLLDTLAAEDGCEVMIIRDQMDVTYAIVVPSAVQKVVFEQWGESLTLDFTHGTNNVGYHLGSCVATTPTGRGFPILDFMSLNEKAVALESIFECF</sequence>
<proteinExistence type="predicted"/>
<protein>
    <recommendedName>
        <fullName evidence="2">ZSWIM1/3 RNaseH-like domain-containing protein</fullName>
    </recommendedName>
</protein>
<organism evidence="3 4">
    <name type="scientific">Phytophthora rubi</name>
    <dbReference type="NCBI Taxonomy" id="129364"/>
    <lineage>
        <taxon>Eukaryota</taxon>
        <taxon>Sar</taxon>
        <taxon>Stramenopiles</taxon>
        <taxon>Oomycota</taxon>
        <taxon>Peronosporomycetes</taxon>
        <taxon>Peronosporales</taxon>
        <taxon>Peronosporaceae</taxon>
        <taxon>Phytophthora</taxon>
    </lineage>
</organism>
<dbReference type="PANTHER" id="PTHR31569:SF4">
    <property type="entry name" value="SWIM-TYPE DOMAIN-CONTAINING PROTEIN"/>
    <property type="match status" value="1"/>
</dbReference>
<name>A0A6A3JNJ8_9STRA</name>
<feature type="domain" description="ZSWIM1/3 RNaseH-like" evidence="2">
    <location>
        <begin position="270"/>
        <end position="358"/>
    </location>
</feature>
<dbReference type="PANTHER" id="PTHR31569">
    <property type="entry name" value="SWIM-TYPE DOMAIN-CONTAINING PROTEIN"/>
    <property type="match status" value="1"/>
</dbReference>
<evidence type="ECO:0000256" key="1">
    <source>
        <dbReference type="SAM" id="MobiDB-lite"/>
    </source>
</evidence>
<evidence type="ECO:0000313" key="4">
    <source>
        <dbReference type="Proteomes" id="UP000429607"/>
    </source>
</evidence>
<gene>
    <name evidence="3" type="ORF">PR001_g19746</name>
</gene>
<feature type="compositionally biased region" description="Basic and acidic residues" evidence="1">
    <location>
        <begin position="16"/>
        <end position="26"/>
    </location>
</feature>
<reference evidence="3 4" key="1">
    <citation type="submission" date="2018-09" db="EMBL/GenBank/DDBJ databases">
        <title>Genomic investigation of the strawberry pathogen Phytophthora fragariae indicates pathogenicity is determined by transcriptional variation in three key races.</title>
        <authorList>
            <person name="Adams T.M."/>
            <person name="Armitage A.D."/>
            <person name="Sobczyk M.K."/>
            <person name="Bates H.J."/>
            <person name="Dunwell J.M."/>
            <person name="Nellist C.F."/>
            <person name="Harrison R.J."/>
        </authorList>
    </citation>
    <scope>NUCLEOTIDE SEQUENCE [LARGE SCALE GENOMIC DNA]</scope>
    <source>
        <strain evidence="3 4">SCRP249</strain>
    </source>
</reference>
<evidence type="ECO:0000313" key="3">
    <source>
        <dbReference type="EMBL" id="KAE8996816.1"/>
    </source>
</evidence>